<dbReference type="GO" id="GO:0005634">
    <property type="term" value="C:nucleus"/>
    <property type="evidence" value="ECO:0007669"/>
    <property type="project" value="UniProtKB-SubCell"/>
</dbReference>
<feature type="compositionally biased region" description="Polar residues" evidence="4">
    <location>
        <begin position="78"/>
        <end position="89"/>
    </location>
</feature>
<evidence type="ECO:0000256" key="1">
    <source>
        <dbReference type="ARBA" id="ARBA00004123"/>
    </source>
</evidence>
<comment type="caution">
    <text evidence="5">The sequence shown here is derived from an EMBL/GenBank/DDBJ whole genome shotgun (WGS) entry which is preliminary data.</text>
</comment>
<dbReference type="EMBL" id="JANBVN010000049">
    <property type="protein sequence ID" value="KAJ9156880.1"/>
    <property type="molecule type" value="Genomic_DNA"/>
</dbReference>
<proteinExistence type="inferred from homology"/>
<dbReference type="InterPro" id="IPR049629">
    <property type="entry name" value="DPY30_SDC1_DD"/>
</dbReference>
<evidence type="ECO:0000313" key="6">
    <source>
        <dbReference type="Proteomes" id="UP001174691"/>
    </source>
</evidence>
<organism evidence="5 6">
    <name type="scientific">Coniochaeta hoffmannii</name>
    <dbReference type="NCBI Taxonomy" id="91930"/>
    <lineage>
        <taxon>Eukaryota</taxon>
        <taxon>Fungi</taxon>
        <taxon>Dikarya</taxon>
        <taxon>Ascomycota</taxon>
        <taxon>Pezizomycotina</taxon>
        <taxon>Sordariomycetes</taxon>
        <taxon>Sordariomycetidae</taxon>
        <taxon>Coniochaetales</taxon>
        <taxon>Coniochaetaceae</taxon>
        <taxon>Coniochaeta</taxon>
    </lineage>
</organism>
<keyword evidence="3" id="KW-0539">Nucleus</keyword>
<dbReference type="Proteomes" id="UP001174691">
    <property type="component" value="Unassembled WGS sequence"/>
</dbReference>
<dbReference type="Pfam" id="PF05186">
    <property type="entry name" value="Dpy-30"/>
    <property type="match status" value="1"/>
</dbReference>
<protein>
    <recommendedName>
        <fullName evidence="7">Dpy-30 domain-containing protein</fullName>
    </recommendedName>
</protein>
<keyword evidence="6" id="KW-1185">Reference proteome</keyword>
<feature type="compositionally biased region" description="Polar residues" evidence="4">
    <location>
        <begin position="26"/>
        <end position="37"/>
    </location>
</feature>
<evidence type="ECO:0008006" key="7">
    <source>
        <dbReference type="Google" id="ProtNLM"/>
    </source>
</evidence>
<gene>
    <name evidence="5" type="ORF">NKR19_g4102</name>
</gene>
<evidence type="ECO:0000313" key="5">
    <source>
        <dbReference type="EMBL" id="KAJ9156880.1"/>
    </source>
</evidence>
<dbReference type="Gene3D" id="1.20.890.10">
    <property type="entry name" value="cAMP-dependent protein kinase regulatory subunit, dimerization-anchoring domain"/>
    <property type="match status" value="1"/>
</dbReference>
<feature type="region of interest" description="Disordered" evidence="4">
    <location>
        <begin position="1"/>
        <end position="123"/>
    </location>
</feature>
<feature type="compositionally biased region" description="Low complexity" evidence="4">
    <location>
        <begin position="38"/>
        <end position="75"/>
    </location>
</feature>
<evidence type="ECO:0000256" key="3">
    <source>
        <dbReference type="ARBA" id="ARBA00023242"/>
    </source>
</evidence>
<accession>A0AA38W053</accession>
<dbReference type="AlphaFoldDB" id="A0AA38W053"/>
<evidence type="ECO:0000256" key="4">
    <source>
        <dbReference type="SAM" id="MobiDB-lite"/>
    </source>
</evidence>
<sequence length="166" mass="17143">MATEADPPASAAPPQPAAADVHMTDATPSASLPTISEPQSQQQQQPLPQAVDSTSTPSQSPAPPAKTTTTSTGAPLRNEQQQPAGTGSRAQSVHPDQSSSSSSSSSAAMPSQAAPHGAQVRQYLNSRVTPALLEGMKKVGKEQPSDPLRVLGEFLLQKSKELEGKN</sequence>
<comment type="subcellular location">
    <subcellularLocation>
        <location evidence="1">Nucleus</location>
    </subcellularLocation>
</comment>
<reference evidence="5" key="1">
    <citation type="submission" date="2022-07" db="EMBL/GenBank/DDBJ databases">
        <title>Fungi with potential for degradation of polypropylene.</title>
        <authorList>
            <person name="Gostincar C."/>
        </authorList>
    </citation>
    <scope>NUCLEOTIDE SEQUENCE</scope>
    <source>
        <strain evidence="5">EXF-13287</strain>
    </source>
</reference>
<name>A0AA38W053_9PEZI</name>
<comment type="similarity">
    <text evidence="2">Belongs to the dpy-30 family.</text>
</comment>
<dbReference type="InterPro" id="IPR007858">
    <property type="entry name" value="Dpy-30_motif"/>
</dbReference>
<dbReference type="CDD" id="cd22965">
    <property type="entry name" value="DD_DPY30_SDC1"/>
    <property type="match status" value="1"/>
</dbReference>
<feature type="compositionally biased region" description="Low complexity" evidence="4">
    <location>
        <begin position="90"/>
        <end position="115"/>
    </location>
</feature>
<evidence type="ECO:0000256" key="2">
    <source>
        <dbReference type="ARBA" id="ARBA00010849"/>
    </source>
</evidence>